<keyword evidence="2" id="KW-1185">Reference proteome</keyword>
<dbReference type="Proteomes" id="UP000823790">
    <property type="component" value="Unassembled WGS sequence"/>
</dbReference>
<sequence length="90" mass="9258">MTATPVHAQSVDPCTVYTCMAGISGAGASGGPACVPATTYFFSLAVFDPWFDAPATSQLRRTYLMTCPGANVATNAALLNAIIAEWGTVP</sequence>
<dbReference type="RefSeq" id="WP_209623003.1">
    <property type="nucleotide sequence ID" value="NZ_JAGJRS010000034.1"/>
</dbReference>
<name>A0ABS4DRT0_9GAMM</name>
<evidence type="ECO:0008006" key="3">
    <source>
        <dbReference type="Google" id="ProtNLM"/>
    </source>
</evidence>
<dbReference type="EMBL" id="JAGJRS010000034">
    <property type="protein sequence ID" value="MBP1475772.1"/>
    <property type="molecule type" value="Genomic_DNA"/>
</dbReference>
<gene>
    <name evidence="1" type="ORF">J7I44_15805</name>
</gene>
<organism evidence="1 2">
    <name type="scientific">Frateuria flava</name>
    <dbReference type="NCBI Taxonomy" id="2821489"/>
    <lineage>
        <taxon>Bacteria</taxon>
        <taxon>Pseudomonadati</taxon>
        <taxon>Pseudomonadota</taxon>
        <taxon>Gammaproteobacteria</taxon>
        <taxon>Lysobacterales</taxon>
        <taxon>Rhodanobacteraceae</taxon>
        <taxon>Frateuria</taxon>
    </lineage>
</organism>
<evidence type="ECO:0000313" key="1">
    <source>
        <dbReference type="EMBL" id="MBP1475772.1"/>
    </source>
</evidence>
<proteinExistence type="predicted"/>
<accession>A0ABS4DRT0</accession>
<comment type="caution">
    <text evidence="1">The sequence shown here is derived from an EMBL/GenBank/DDBJ whole genome shotgun (WGS) entry which is preliminary data.</text>
</comment>
<reference evidence="1 2" key="1">
    <citation type="submission" date="2021-04" db="EMBL/GenBank/DDBJ databases">
        <authorList>
            <person name="Huq M.A."/>
        </authorList>
    </citation>
    <scope>NUCLEOTIDE SEQUENCE [LARGE SCALE GENOMIC DNA]</scope>
    <source>
        <strain evidence="1 2">MAH-13</strain>
    </source>
</reference>
<protein>
    <recommendedName>
        <fullName evidence="3">Rap1a immunity protein domain-containing protein</fullName>
    </recommendedName>
</protein>
<evidence type="ECO:0000313" key="2">
    <source>
        <dbReference type="Proteomes" id="UP000823790"/>
    </source>
</evidence>